<evidence type="ECO:0000256" key="8">
    <source>
        <dbReference type="SAM" id="MobiDB-lite"/>
    </source>
</evidence>
<evidence type="ECO:0000259" key="10">
    <source>
        <dbReference type="PROSITE" id="PS51755"/>
    </source>
</evidence>
<dbReference type="PANTHER" id="PTHR48111:SF1">
    <property type="entry name" value="TWO-COMPONENT RESPONSE REGULATOR ORR33"/>
    <property type="match status" value="1"/>
</dbReference>
<dbReference type="GO" id="GO:0032993">
    <property type="term" value="C:protein-DNA complex"/>
    <property type="evidence" value="ECO:0007669"/>
    <property type="project" value="TreeGrafter"/>
</dbReference>
<feature type="DNA-binding region" description="OmpR/PhoB-type" evidence="7">
    <location>
        <begin position="131"/>
        <end position="230"/>
    </location>
</feature>
<keyword evidence="3" id="KW-0805">Transcription regulation</keyword>
<dbReference type="SMART" id="SM00448">
    <property type="entry name" value="REC"/>
    <property type="match status" value="1"/>
</dbReference>
<dbReference type="Pfam" id="PF00486">
    <property type="entry name" value="Trans_reg_C"/>
    <property type="match status" value="1"/>
</dbReference>
<evidence type="ECO:0000313" key="11">
    <source>
        <dbReference type="EMBL" id="MCM8750223.1"/>
    </source>
</evidence>
<sequence>MQLPIRALLVTTQSSMVDSVKRALDPGAFLVRTTPLLEEALTLCWDWRPHLVIVDTSLAGGKALARLGYSLQSVNIPPAMAVTWRDDPSLKLAALEQGADDVISVPFSPEEFLARALVIVRRTYREAATLTPILRIGDLEIDTFDRRVRVNGVELRLTALEQSLLYLLASNAGRVLTRDEILDTIWGADYVAESNVVDRHVHNLRAKLELGRCRSHYIATAHGRGYCFTPAAMGATRPSSPSTAPLARRRRGEIRQPGLAVQESH</sequence>
<proteinExistence type="predicted"/>
<evidence type="ECO:0000256" key="1">
    <source>
        <dbReference type="ARBA" id="ARBA00022553"/>
    </source>
</evidence>
<evidence type="ECO:0000256" key="7">
    <source>
        <dbReference type="PROSITE-ProRule" id="PRU01091"/>
    </source>
</evidence>
<dbReference type="GO" id="GO:0006355">
    <property type="term" value="P:regulation of DNA-templated transcription"/>
    <property type="evidence" value="ECO:0007669"/>
    <property type="project" value="InterPro"/>
</dbReference>
<dbReference type="InterPro" id="IPR001867">
    <property type="entry name" value="OmpR/PhoB-type_DNA-bd"/>
</dbReference>
<feature type="region of interest" description="Disordered" evidence="8">
    <location>
        <begin position="234"/>
        <end position="265"/>
    </location>
</feature>
<dbReference type="GO" id="GO:0005829">
    <property type="term" value="C:cytosol"/>
    <property type="evidence" value="ECO:0007669"/>
    <property type="project" value="TreeGrafter"/>
</dbReference>
<dbReference type="GO" id="GO:0000156">
    <property type="term" value="F:phosphorelay response regulator activity"/>
    <property type="evidence" value="ECO:0007669"/>
    <property type="project" value="TreeGrafter"/>
</dbReference>
<dbReference type="RefSeq" id="WP_284058011.1">
    <property type="nucleotide sequence ID" value="NZ_JAMSLR010000012.1"/>
</dbReference>
<dbReference type="PROSITE" id="PS51755">
    <property type="entry name" value="OMPR_PHOB"/>
    <property type="match status" value="1"/>
</dbReference>
<dbReference type="Proteomes" id="UP001165306">
    <property type="component" value="Unassembled WGS sequence"/>
</dbReference>
<feature type="modified residue" description="4-aspartylphosphate" evidence="6">
    <location>
        <position position="55"/>
    </location>
</feature>
<reference evidence="11" key="1">
    <citation type="submission" date="2022-06" db="EMBL/GenBank/DDBJ databases">
        <title>CFH 74404 Thermomicrobiaceae sp.</title>
        <authorList>
            <person name="Ming H."/>
            <person name="Li W.-J."/>
            <person name="Zhao Z."/>
        </authorList>
    </citation>
    <scope>NUCLEOTIDE SEQUENCE</scope>
    <source>
        <strain evidence="11">CFH 74404</strain>
    </source>
</reference>
<dbReference type="EMBL" id="JAMSLR010000012">
    <property type="protein sequence ID" value="MCM8750223.1"/>
    <property type="molecule type" value="Genomic_DNA"/>
</dbReference>
<keyword evidence="4 7" id="KW-0238">DNA-binding</keyword>
<feature type="domain" description="Response regulatory" evidence="9">
    <location>
        <begin position="6"/>
        <end position="120"/>
    </location>
</feature>
<dbReference type="AlphaFoldDB" id="A0AA41WHI3"/>
<dbReference type="SUPFAM" id="SSF52172">
    <property type="entry name" value="CheY-like"/>
    <property type="match status" value="1"/>
</dbReference>
<dbReference type="InterPro" id="IPR011006">
    <property type="entry name" value="CheY-like_superfamily"/>
</dbReference>
<comment type="caution">
    <text evidence="11">The sequence shown here is derived from an EMBL/GenBank/DDBJ whole genome shotgun (WGS) entry which is preliminary data.</text>
</comment>
<dbReference type="SMART" id="SM00862">
    <property type="entry name" value="Trans_reg_C"/>
    <property type="match status" value="1"/>
</dbReference>
<evidence type="ECO:0000256" key="3">
    <source>
        <dbReference type="ARBA" id="ARBA00023015"/>
    </source>
</evidence>
<keyword evidence="5" id="KW-0804">Transcription</keyword>
<evidence type="ECO:0000256" key="6">
    <source>
        <dbReference type="PROSITE-ProRule" id="PRU00169"/>
    </source>
</evidence>
<keyword evidence="12" id="KW-1185">Reference proteome</keyword>
<dbReference type="Gene3D" id="1.10.10.10">
    <property type="entry name" value="Winged helix-like DNA-binding domain superfamily/Winged helix DNA-binding domain"/>
    <property type="match status" value="1"/>
</dbReference>
<dbReference type="InterPro" id="IPR001789">
    <property type="entry name" value="Sig_transdc_resp-reg_receiver"/>
</dbReference>
<gene>
    <name evidence="11" type="ORF">NET02_13805</name>
</gene>
<keyword evidence="2" id="KW-0902">Two-component regulatory system</keyword>
<dbReference type="PANTHER" id="PTHR48111">
    <property type="entry name" value="REGULATOR OF RPOS"/>
    <property type="match status" value="1"/>
</dbReference>
<dbReference type="GO" id="GO:0000976">
    <property type="term" value="F:transcription cis-regulatory region binding"/>
    <property type="evidence" value="ECO:0007669"/>
    <property type="project" value="TreeGrafter"/>
</dbReference>
<dbReference type="PROSITE" id="PS50110">
    <property type="entry name" value="RESPONSE_REGULATORY"/>
    <property type="match status" value="1"/>
</dbReference>
<evidence type="ECO:0000256" key="4">
    <source>
        <dbReference type="ARBA" id="ARBA00023125"/>
    </source>
</evidence>
<dbReference type="InterPro" id="IPR036388">
    <property type="entry name" value="WH-like_DNA-bd_sf"/>
</dbReference>
<protein>
    <submittedName>
        <fullName evidence="11">Response regulator transcription factor</fullName>
    </submittedName>
</protein>
<dbReference type="InterPro" id="IPR016032">
    <property type="entry name" value="Sig_transdc_resp-reg_C-effctor"/>
</dbReference>
<keyword evidence="1 6" id="KW-0597">Phosphoprotein</keyword>
<evidence type="ECO:0000256" key="2">
    <source>
        <dbReference type="ARBA" id="ARBA00023012"/>
    </source>
</evidence>
<evidence type="ECO:0000313" key="12">
    <source>
        <dbReference type="Proteomes" id="UP001165306"/>
    </source>
</evidence>
<dbReference type="CDD" id="cd00383">
    <property type="entry name" value="trans_reg_C"/>
    <property type="match status" value="1"/>
</dbReference>
<evidence type="ECO:0000259" key="9">
    <source>
        <dbReference type="PROSITE" id="PS50110"/>
    </source>
</evidence>
<accession>A0AA41WHI3</accession>
<dbReference type="Gene3D" id="3.40.50.2300">
    <property type="match status" value="1"/>
</dbReference>
<feature type="domain" description="OmpR/PhoB-type" evidence="10">
    <location>
        <begin position="131"/>
        <end position="230"/>
    </location>
</feature>
<organism evidence="11 12">
    <name type="scientific">Thermalbibacter longus</name>
    <dbReference type="NCBI Taxonomy" id="2951981"/>
    <lineage>
        <taxon>Bacteria</taxon>
        <taxon>Pseudomonadati</taxon>
        <taxon>Thermomicrobiota</taxon>
        <taxon>Thermomicrobia</taxon>
        <taxon>Thermomicrobiales</taxon>
        <taxon>Thermomicrobiaceae</taxon>
        <taxon>Thermalbibacter</taxon>
    </lineage>
</organism>
<evidence type="ECO:0000256" key="5">
    <source>
        <dbReference type="ARBA" id="ARBA00023163"/>
    </source>
</evidence>
<dbReference type="InterPro" id="IPR039420">
    <property type="entry name" value="WalR-like"/>
</dbReference>
<name>A0AA41WHI3_9BACT</name>
<dbReference type="SUPFAM" id="SSF46894">
    <property type="entry name" value="C-terminal effector domain of the bipartite response regulators"/>
    <property type="match status" value="1"/>
</dbReference>